<reference evidence="1" key="1">
    <citation type="submission" date="2014-09" db="EMBL/GenBank/DDBJ databases">
        <authorList>
            <person name="Magalhaes I.L.F."/>
            <person name="Oliveira U."/>
            <person name="Santos F.R."/>
            <person name="Vidigal T.H.D.A."/>
            <person name="Brescovit A.D."/>
            <person name="Santos A.J."/>
        </authorList>
    </citation>
    <scope>NUCLEOTIDE SEQUENCE</scope>
    <source>
        <tissue evidence="1">Shoot tissue taken approximately 20 cm above the soil surface</tissue>
    </source>
</reference>
<name>A0A0A8YL83_ARUDO</name>
<organism evidence="1">
    <name type="scientific">Arundo donax</name>
    <name type="common">Giant reed</name>
    <name type="synonym">Donax arundinaceus</name>
    <dbReference type="NCBI Taxonomy" id="35708"/>
    <lineage>
        <taxon>Eukaryota</taxon>
        <taxon>Viridiplantae</taxon>
        <taxon>Streptophyta</taxon>
        <taxon>Embryophyta</taxon>
        <taxon>Tracheophyta</taxon>
        <taxon>Spermatophyta</taxon>
        <taxon>Magnoliopsida</taxon>
        <taxon>Liliopsida</taxon>
        <taxon>Poales</taxon>
        <taxon>Poaceae</taxon>
        <taxon>PACMAD clade</taxon>
        <taxon>Arundinoideae</taxon>
        <taxon>Arundineae</taxon>
        <taxon>Arundo</taxon>
    </lineage>
</organism>
<evidence type="ECO:0000313" key="1">
    <source>
        <dbReference type="EMBL" id="JAD26268.1"/>
    </source>
</evidence>
<protein>
    <submittedName>
        <fullName evidence="1">Uncharacterized protein</fullName>
    </submittedName>
</protein>
<dbReference type="AlphaFoldDB" id="A0A0A8YL83"/>
<proteinExistence type="predicted"/>
<dbReference type="EMBL" id="GBRH01271627">
    <property type="protein sequence ID" value="JAD26268.1"/>
    <property type="molecule type" value="Transcribed_RNA"/>
</dbReference>
<reference evidence="1" key="2">
    <citation type="journal article" date="2015" name="Data Brief">
        <title>Shoot transcriptome of the giant reed, Arundo donax.</title>
        <authorList>
            <person name="Barrero R.A."/>
            <person name="Guerrero F.D."/>
            <person name="Moolhuijzen P."/>
            <person name="Goolsby J.A."/>
            <person name="Tidwell J."/>
            <person name="Bellgard S.E."/>
            <person name="Bellgard M.I."/>
        </authorList>
    </citation>
    <scope>NUCLEOTIDE SEQUENCE</scope>
    <source>
        <tissue evidence="1">Shoot tissue taken approximately 20 cm above the soil surface</tissue>
    </source>
</reference>
<accession>A0A0A8YL83</accession>
<sequence>MVLRLQLDYSDSSIVQMIESRWKNCENWPMQYFRFNCNC</sequence>